<organism evidence="1 2">
    <name type="scientific">Mucuna pruriens</name>
    <name type="common">Velvet bean</name>
    <name type="synonym">Dolichos pruriens</name>
    <dbReference type="NCBI Taxonomy" id="157652"/>
    <lineage>
        <taxon>Eukaryota</taxon>
        <taxon>Viridiplantae</taxon>
        <taxon>Streptophyta</taxon>
        <taxon>Embryophyta</taxon>
        <taxon>Tracheophyta</taxon>
        <taxon>Spermatophyta</taxon>
        <taxon>Magnoliopsida</taxon>
        <taxon>eudicotyledons</taxon>
        <taxon>Gunneridae</taxon>
        <taxon>Pentapetalae</taxon>
        <taxon>rosids</taxon>
        <taxon>fabids</taxon>
        <taxon>Fabales</taxon>
        <taxon>Fabaceae</taxon>
        <taxon>Papilionoideae</taxon>
        <taxon>50 kb inversion clade</taxon>
        <taxon>NPAAA clade</taxon>
        <taxon>indigoferoid/millettioid clade</taxon>
        <taxon>Phaseoleae</taxon>
        <taxon>Mucuna</taxon>
    </lineage>
</organism>
<reference evidence="1" key="1">
    <citation type="submission" date="2018-05" db="EMBL/GenBank/DDBJ databases">
        <title>Draft genome of Mucuna pruriens seed.</title>
        <authorList>
            <person name="Nnadi N.E."/>
            <person name="Vos R."/>
            <person name="Hasami M.H."/>
            <person name="Devisetty U.K."/>
            <person name="Aguiy J.C."/>
        </authorList>
    </citation>
    <scope>NUCLEOTIDE SEQUENCE [LARGE SCALE GENOMIC DNA]</scope>
    <source>
        <strain evidence="1">JCA_2017</strain>
    </source>
</reference>
<name>A0A371DYH2_MUCPR</name>
<evidence type="ECO:0000313" key="2">
    <source>
        <dbReference type="Proteomes" id="UP000257109"/>
    </source>
</evidence>
<evidence type="ECO:0000313" key="1">
    <source>
        <dbReference type="EMBL" id="RDX57607.1"/>
    </source>
</evidence>
<sequence length="101" mass="11477">MKFPSFNQQVMTVQTDQQMARKCYVDSLKVGTTNPSKMRADNILVNVKLDLHLPIEQGPEPIENYSTYSLLTTDPRAPRSRNELTLTSCATVWPYVSRSGR</sequence>
<accession>A0A371DYH2</accession>
<dbReference type="AlphaFoldDB" id="A0A371DYH2"/>
<protein>
    <submittedName>
        <fullName evidence="1">Uncharacterized protein</fullName>
    </submittedName>
</protein>
<comment type="caution">
    <text evidence="1">The sequence shown here is derived from an EMBL/GenBank/DDBJ whole genome shotgun (WGS) entry which is preliminary data.</text>
</comment>
<feature type="non-terminal residue" evidence="1">
    <location>
        <position position="1"/>
    </location>
</feature>
<dbReference type="Proteomes" id="UP000257109">
    <property type="component" value="Unassembled WGS sequence"/>
</dbReference>
<dbReference type="EMBL" id="QJKJ01018468">
    <property type="protein sequence ID" value="RDX57607.1"/>
    <property type="molecule type" value="Genomic_DNA"/>
</dbReference>
<proteinExistence type="predicted"/>
<keyword evidence="2" id="KW-1185">Reference proteome</keyword>
<gene>
    <name evidence="1" type="ORF">CR513_63139</name>
</gene>